<evidence type="ECO:0000256" key="11">
    <source>
        <dbReference type="HAMAP-Rule" id="MF_00244"/>
    </source>
</evidence>
<dbReference type="UniPathway" id="UPA00253">
    <property type="reaction ID" value="UER00332"/>
</dbReference>
<comment type="catalytic activity">
    <reaction evidence="10 11">
        <text>nicotinate beta-D-ribonucleotide + ATP + H(+) = deamido-NAD(+) + diphosphate</text>
        <dbReference type="Rhea" id="RHEA:22860"/>
        <dbReference type="ChEBI" id="CHEBI:15378"/>
        <dbReference type="ChEBI" id="CHEBI:30616"/>
        <dbReference type="ChEBI" id="CHEBI:33019"/>
        <dbReference type="ChEBI" id="CHEBI:57502"/>
        <dbReference type="ChEBI" id="CHEBI:58437"/>
        <dbReference type="EC" id="2.7.7.18"/>
    </reaction>
</comment>
<evidence type="ECO:0000256" key="4">
    <source>
        <dbReference type="ARBA" id="ARBA00022642"/>
    </source>
</evidence>
<evidence type="ECO:0000256" key="6">
    <source>
        <dbReference type="ARBA" id="ARBA00022695"/>
    </source>
</evidence>
<gene>
    <name evidence="11 13" type="primary">nadD</name>
    <name evidence="13" type="ORF">DSM104635_03750</name>
</gene>
<keyword evidence="14" id="KW-1185">Reference proteome</keyword>
<dbReference type="NCBIfam" id="TIGR00482">
    <property type="entry name" value="nicotinate (nicotinamide) nucleotide adenylyltransferase"/>
    <property type="match status" value="1"/>
</dbReference>
<evidence type="ECO:0000256" key="9">
    <source>
        <dbReference type="ARBA" id="ARBA00023027"/>
    </source>
</evidence>
<evidence type="ECO:0000259" key="12">
    <source>
        <dbReference type="Pfam" id="PF01467"/>
    </source>
</evidence>
<proteinExistence type="inferred from homology"/>
<keyword evidence="5 11" id="KW-0808">Transferase</keyword>
<comment type="pathway">
    <text evidence="2 11">Cofactor biosynthesis; NAD(+) biosynthesis; deamido-NAD(+) from nicotinate D-ribonucleotide: step 1/1.</text>
</comment>
<evidence type="ECO:0000256" key="2">
    <source>
        <dbReference type="ARBA" id="ARBA00005019"/>
    </source>
</evidence>
<dbReference type="SUPFAM" id="SSF52374">
    <property type="entry name" value="Nucleotidylyl transferase"/>
    <property type="match status" value="1"/>
</dbReference>
<dbReference type="CDD" id="cd02165">
    <property type="entry name" value="NMNAT"/>
    <property type="match status" value="1"/>
</dbReference>
<dbReference type="InterPro" id="IPR005248">
    <property type="entry name" value="NadD/NMNAT"/>
</dbReference>
<keyword evidence="7 11" id="KW-0547">Nucleotide-binding</keyword>
<accession>A0A6I6MMZ7</accession>
<keyword evidence="8 11" id="KW-0067">ATP-binding</keyword>
<dbReference type="InterPro" id="IPR014729">
    <property type="entry name" value="Rossmann-like_a/b/a_fold"/>
</dbReference>
<comment type="similarity">
    <text evidence="3 11">Belongs to the NadD family.</text>
</comment>
<keyword evidence="9 11" id="KW-0520">NAD</keyword>
<dbReference type="PANTHER" id="PTHR39321:SF3">
    <property type="entry name" value="PHOSPHOPANTETHEINE ADENYLYLTRANSFERASE"/>
    <property type="match status" value="1"/>
</dbReference>
<feature type="domain" description="Cytidyltransferase-like" evidence="12">
    <location>
        <begin position="16"/>
        <end position="171"/>
    </location>
</feature>
<evidence type="ECO:0000256" key="3">
    <source>
        <dbReference type="ARBA" id="ARBA00009014"/>
    </source>
</evidence>
<dbReference type="Pfam" id="PF01467">
    <property type="entry name" value="CTP_transf_like"/>
    <property type="match status" value="1"/>
</dbReference>
<sequence length="183" mass="20663">MMRDLPLAFPGMKVGLFGGSFDPAHEGHAHVAETALKRLGLDKVWWLVSPQNPLKPKSSPFEQRVASARGQAHGRKMEVTDIEQRLGCAFTYQTLRALKRLYPGVEFFLVMGADNLANFRKWRNWREVAKSVPVVVVSRPGTSPADRLCAPKDWIFLNARFNRQSSTALRKPKRAAVAKPRRK</sequence>
<dbReference type="PANTHER" id="PTHR39321">
    <property type="entry name" value="NICOTINATE-NUCLEOTIDE ADENYLYLTRANSFERASE-RELATED"/>
    <property type="match status" value="1"/>
</dbReference>
<dbReference type="Proteomes" id="UP000431269">
    <property type="component" value="Chromosome"/>
</dbReference>
<organism evidence="13 14">
    <name type="scientific">Terricaulis silvestris</name>
    <dbReference type="NCBI Taxonomy" id="2686094"/>
    <lineage>
        <taxon>Bacteria</taxon>
        <taxon>Pseudomonadati</taxon>
        <taxon>Pseudomonadota</taxon>
        <taxon>Alphaproteobacteria</taxon>
        <taxon>Caulobacterales</taxon>
        <taxon>Caulobacteraceae</taxon>
        <taxon>Terricaulis</taxon>
    </lineage>
</organism>
<dbReference type="EMBL" id="CP047045">
    <property type="protein sequence ID" value="QGZ96885.1"/>
    <property type="molecule type" value="Genomic_DNA"/>
</dbReference>
<dbReference type="GO" id="GO:0005524">
    <property type="term" value="F:ATP binding"/>
    <property type="evidence" value="ECO:0007669"/>
    <property type="project" value="UniProtKB-KW"/>
</dbReference>
<evidence type="ECO:0000256" key="1">
    <source>
        <dbReference type="ARBA" id="ARBA00002324"/>
    </source>
</evidence>
<evidence type="ECO:0000313" key="13">
    <source>
        <dbReference type="EMBL" id="QGZ96885.1"/>
    </source>
</evidence>
<dbReference type="AlphaFoldDB" id="A0A6I6MMZ7"/>
<keyword evidence="4 11" id="KW-0662">Pyridine nucleotide biosynthesis</keyword>
<protein>
    <recommendedName>
        <fullName evidence="11">Probable nicotinate-nucleotide adenylyltransferase</fullName>
        <ecNumber evidence="11">2.7.7.18</ecNumber>
    </recommendedName>
    <alternativeName>
        <fullName evidence="11">Deamido-NAD(+) diphosphorylase</fullName>
    </alternativeName>
    <alternativeName>
        <fullName evidence="11">Deamido-NAD(+) pyrophosphorylase</fullName>
    </alternativeName>
    <alternativeName>
        <fullName evidence="11">Nicotinate mononucleotide adenylyltransferase</fullName>
        <shortName evidence="11">NaMN adenylyltransferase</shortName>
    </alternativeName>
</protein>
<name>A0A6I6MMZ7_9CAUL</name>
<dbReference type="RefSeq" id="WP_158767645.1">
    <property type="nucleotide sequence ID" value="NZ_CP047045.1"/>
</dbReference>
<keyword evidence="6 11" id="KW-0548">Nucleotidyltransferase</keyword>
<evidence type="ECO:0000256" key="5">
    <source>
        <dbReference type="ARBA" id="ARBA00022679"/>
    </source>
</evidence>
<dbReference type="GO" id="GO:0009435">
    <property type="term" value="P:NAD+ biosynthetic process"/>
    <property type="evidence" value="ECO:0007669"/>
    <property type="project" value="UniProtKB-UniRule"/>
</dbReference>
<dbReference type="EC" id="2.7.7.18" evidence="11"/>
<dbReference type="KEGG" id="tsv:DSM104635_03750"/>
<evidence type="ECO:0000256" key="7">
    <source>
        <dbReference type="ARBA" id="ARBA00022741"/>
    </source>
</evidence>
<dbReference type="InterPro" id="IPR004821">
    <property type="entry name" value="Cyt_trans-like"/>
</dbReference>
<evidence type="ECO:0000256" key="10">
    <source>
        <dbReference type="ARBA" id="ARBA00048721"/>
    </source>
</evidence>
<comment type="function">
    <text evidence="1 11">Catalyzes the reversible adenylation of nicotinate mononucleotide (NaMN) to nicotinic acid adenine dinucleotide (NaAD).</text>
</comment>
<evidence type="ECO:0000313" key="14">
    <source>
        <dbReference type="Proteomes" id="UP000431269"/>
    </source>
</evidence>
<dbReference type="Gene3D" id="3.40.50.620">
    <property type="entry name" value="HUPs"/>
    <property type="match status" value="1"/>
</dbReference>
<dbReference type="GO" id="GO:0004515">
    <property type="term" value="F:nicotinate-nucleotide adenylyltransferase activity"/>
    <property type="evidence" value="ECO:0007669"/>
    <property type="project" value="UniProtKB-UniRule"/>
</dbReference>
<evidence type="ECO:0000256" key="8">
    <source>
        <dbReference type="ARBA" id="ARBA00022840"/>
    </source>
</evidence>
<dbReference type="HAMAP" id="MF_00244">
    <property type="entry name" value="NaMN_adenylyltr"/>
    <property type="match status" value="1"/>
</dbReference>
<reference evidence="14" key="1">
    <citation type="submission" date="2019-12" db="EMBL/GenBank/DDBJ databases">
        <title>Complete genome of Terracaulis silvestris 0127_4.</title>
        <authorList>
            <person name="Vieira S."/>
            <person name="Riedel T."/>
            <person name="Sproer C."/>
            <person name="Pascual J."/>
            <person name="Boedeker C."/>
            <person name="Overmann J."/>
        </authorList>
    </citation>
    <scope>NUCLEOTIDE SEQUENCE [LARGE SCALE GENOMIC DNA]</scope>
    <source>
        <strain evidence="14">0127_4</strain>
    </source>
</reference>